<protein>
    <submittedName>
        <fullName evidence="1">Uncharacterized protein</fullName>
    </submittedName>
</protein>
<evidence type="ECO:0000313" key="1">
    <source>
        <dbReference type="EMBL" id="OUD04710.1"/>
    </source>
</evidence>
<gene>
    <name evidence="1" type="ORF">CA983_02855</name>
</gene>
<comment type="caution">
    <text evidence="1">The sequence shown here is derived from an EMBL/GenBank/DDBJ whole genome shotgun (WGS) entry which is preliminary data.</text>
</comment>
<proteinExistence type="predicted"/>
<name>A0A243SCE0_9ACTN</name>
<keyword evidence="2" id="KW-1185">Reference proteome</keyword>
<sequence>MPTQDDYGQGVQIASKTDAPNAEKLAKDIVNAIAQRSILRFASAFTRGATLAGASGGPVEGMLTWLQDVNRLDLWDGSAWVAVSVGQSTWKTITPESPWTQNGNNNGSLQYRILNISGEESLQFRGALARASYPTSPAGSYVVNNTALPSAARPATLRTVLIPCSDVSSDRIALKLDVRVDGYLEVFGFSSSVRPPWIGFNGVTVSL</sequence>
<reference evidence="1 2" key="1">
    <citation type="submission" date="2017-05" db="EMBL/GenBank/DDBJ databases">
        <title>Biotechnological potential of actinobacteria isolated from South African environments.</title>
        <authorList>
            <person name="Le Roes-Hill M."/>
            <person name="Prins A."/>
            <person name="Durrell K.A."/>
        </authorList>
    </citation>
    <scope>NUCLEOTIDE SEQUENCE [LARGE SCALE GENOMIC DNA]</scope>
    <source>
        <strain evidence="1 2">HMC13</strain>
    </source>
</reference>
<dbReference type="AlphaFoldDB" id="A0A243SCE0"/>
<dbReference type="EMBL" id="NGFN01000008">
    <property type="protein sequence ID" value="OUD04710.1"/>
    <property type="molecule type" value="Genomic_DNA"/>
</dbReference>
<dbReference type="RefSeq" id="WP_086599278.1">
    <property type="nucleotide sequence ID" value="NZ_NGFN01000008.1"/>
</dbReference>
<dbReference type="Proteomes" id="UP000195105">
    <property type="component" value="Unassembled WGS sequence"/>
</dbReference>
<organism evidence="1 2">
    <name type="scientific">Streptomyces swartbergensis</name>
    <dbReference type="NCBI Taxonomy" id="487165"/>
    <lineage>
        <taxon>Bacteria</taxon>
        <taxon>Bacillati</taxon>
        <taxon>Actinomycetota</taxon>
        <taxon>Actinomycetes</taxon>
        <taxon>Kitasatosporales</taxon>
        <taxon>Streptomycetaceae</taxon>
        <taxon>Streptomyces</taxon>
    </lineage>
</organism>
<evidence type="ECO:0000313" key="2">
    <source>
        <dbReference type="Proteomes" id="UP000195105"/>
    </source>
</evidence>
<accession>A0A243SCE0</accession>